<reference evidence="1" key="1">
    <citation type="submission" date="2021-01" db="EMBL/GenBank/DDBJ databases">
        <authorList>
            <consortium name="Genoscope - CEA"/>
            <person name="William W."/>
        </authorList>
    </citation>
    <scope>NUCLEOTIDE SEQUENCE</scope>
</reference>
<name>A0A8S1PI51_9CILI</name>
<evidence type="ECO:0000313" key="2">
    <source>
        <dbReference type="Proteomes" id="UP000692954"/>
    </source>
</evidence>
<dbReference type="Proteomes" id="UP000692954">
    <property type="component" value="Unassembled WGS sequence"/>
</dbReference>
<organism evidence="1 2">
    <name type="scientific">Paramecium sonneborni</name>
    <dbReference type="NCBI Taxonomy" id="65129"/>
    <lineage>
        <taxon>Eukaryota</taxon>
        <taxon>Sar</taxon>
        <taxon>Alveolata</taxon>
        <taxon>Ciliophora</taxon>
        <taxon>Intramacronucleata</taxon>
        <taxon>Oligohymenophorea</taxon>
        <taxon>Peniculida</taxon>
        <taxon>Parameciidae</taxon>
        <taxon>Paramecium</taxon>
    </lineage>
</organism>
<protein>
    <submittedName>
        <fullName evidence="1">Uncharacterized protein</fullName>
    </submittedName>
</protein>
<keyword evidence="2" id="KW-1185">Reference proteome</keyword>
<evidence type="ECO:0000313" key="1">
    <source>
        <dbReference type="EMBL" id="CAD8102491.1"/>
    </source>
</evidence>
<accession>A0A8S1PI51</accession>
<comment type="caution">
    <text evidence="1">The sequence shown here is derived from an EMBL/GenBank/DDBJ whole genome shotgun (WGS) entry which is preliminary data.</text>
</comment>
<proteinExistence type="predicted"/>
<gene>
    <name evidence="1" type="ORF">PSON_ATCC_30995.1.T0780044</name>
</gene>
<dbReference type="EMBL" id="CAJJDN010000078">
    <property type="protein sequence ID" value="CAD8102491.1"/>
    <property type="molecule type" value="Genomic_DNA"/>
</dbReference>
<sequence length="98" mass="11741">MNGLRFKQHNYWRKDCYFYQESLNENLVRIHFRSFDSAQFVIIDGGSALLLQLTYIQRLRAQMLIPVKSQRKNQQTFFNINNSNLLIGFQRPSKLLQQ</sequence>
<dbReference type="AlphaFoldDB" id="A0A8S1PI51"/>